<evidence type="ECO:0000256" key="2">
    <source>
        <dbReference type="ARBA" id="ARBA00011322"/>
    </source>
</evidence>
<feature type="coiled-coil region" evidence="5">
    <location>
        <begin position="734"/>
        <end position="795"/>
    </location>
</feature>
<feature type="coiled-coil region" evidence="5">
    <location>
        <begin position="1030"/>
        <end position="1102"/>
    </location>
</feature>
<comment type="subunit">
    <text evidence="2">Heterodimer of SbcC and SbcD.</text>
</comment>
<dbReference type="PANTHER" id="PTHR32114">
    <property type="entry name" value="ABC TRANSPORTER ABCH.3"/>
    <property type="match status" value="1"/>
</dbReference>
<reference evidence="7 8" key="1">
    <citation type="submission" date="2018-08" db="EMBL/GenBank/DDBJ databases">
        <title>A genome reference for cultivated species of the human gut microbiota.</title>
        <authorList>
            <person name="Zou Y."/>
            <person name="Xue W."/>
            <person name="Luo G."/>
        </authorList>
    </citation>
    <scope>NUCLEOTIDE SEQUENCE [LARGE SCALE GENOMIC DNA]</scope>
    <source>
        <strain evidence="7 8">AF36-11AT</strain>
    </source>
</reference>
<dbReference type="RefSeq" id="WP_117505082.1">
    <property type="nucleotide sequence ID" value="NZ_QVEQ01000003.1"/>
</dbReference>
<accession>A0A3E2TAX7</accession>
<dbReference type="CDD" id="cd00840">
    <property type="entry name" value="MPP_Mre11_N"/>
    <property type="match status" value="1"/>
</dbReference>
<evidence type="ECO:0000256" key="5">
    <source>
        <dbReference type="SAM" id="Coils"/>
    </source>
</evidence>
<dbReference type="SUPFAM" id="SSF56300">
    <property type="entry name" value="Metallo-dependent phosphatases"/>
    <property type="match status" value="1"/>
</dbReference>
<comment type="similarity">
    <text evidence="1">Belongs to the SMC family. SbcC subfamily.</text>
</comment>
<evidence type="ECO:0000259" key="6">
    <source>
        <dbReference type="Pfam" id="PF00149"/>
    </source>
</evidence>
<name>A0A3E2TAX7_9FIRM</name>
<dbReference type="GO" id="GO:0016787">
    <property type="term" value="F:hydrolase activity"/>
    <property type="evidence" value="ECO:0007669"/>
    <property type="project" value="UniProtKB-KW"/>
</dbReference>
<dbReference type="EMBL" id="QVEQ01000003">
    <property type="protein sequence ID" value="RGB71859.1"/>
    <property type="molecule type" value="Genomic_DNA"/>
</dbReference>
<dbReference type="Gene3D" id="3.40.50.300">
    <property type="entry name" value="P-loop containing nucleotide triphosphate hydrolases"/>
    <property type="match status" value="2"/>
</dbReference>
<dbReference type="InterPro" id="IPR004843">
    <property type="entry name" value="Calcineurin-like_PHP"/>
</dbReference>
<keyword evidence="4" id="KW-0378">Hydrolase</keyword>
<evidence type="ECO:0000313" key="7">
    <source>
        <dbReference type="EMBL" id="RGB71859.1"/>
    </source>
</evidence>
<proteinExistence type="inferred from homology"/>
<dbReference type="InterPro" id="IPR041796">
    <property type="entry name" value="Mre11_N"/>
</dbReference>
<comment type="caution">
    <text evidence="7">The sequence shown here is derived from an EMBL/GenBank/DDBJ whole genome shotgun (WGS) entry which is preliminary data.</text>
</comment>
<evidence type="ECO:0000256" key="3">
    <source>
        <dbReference type="ARBA" id="ARBA00013368"/>
    </source>
</evidence>
<organism evidence="7 8">
    <name type="scientific">Faecalibacterium prausnitzii</name>
    <dbReference type="NCBI Taxonomy" id="853"/>
    <lineage>
        <taxon>Bacteria</taxon>
        <taxon>Bacillati</taxon>
        <taxon>Bacillota</taxon>
        <taxon>Clostridia</taxon>
        <taxon>Eubacteriales</taxon>
        <taxon>Oscillospiraceae</taxon>
        <taxon>Faecalibacterium</taxon>
    </lineage>
</organism>
<feature type="coiled-coil region" evidence="5">
    <location>
        <begin position="859"/>
        <end position="985"/>
    </location>
</feature>
<dbReference type="SUPFAM" id="SSF52540">
    <property type="entry name" value="P-loop containing nucleoside triphosphate hydrolases"/>
    <property type="match status" value="1"/>
</dbReference>
<evidence type="ECO:0000256" key="4">
    <source>
        <dbReference type="ARBA" id="ARBA00022801"/>
    </source>
</evidence>
<keyword evidence="5" id="KW-0175">Coiled coil</keyword>
<dbReference type="InterPro" id="IPR029052">
    <property type="entry name" value="Metallo-depent_PP-like"/>
</dbReference>
<dbReference type="AlphaFoldDB" id="A0A3E2TAX7"/>
<dbReference type="Proteomes" id="UP000261140">
    <property type="component" value="Unassembled WGS sequence"/>
</dbReference>
<dbReference type="Gene3D" id="3.60.21.10">
    <property type="match status" value="1"/>
</dbReference>
<feature type="domain" description="Calcineurin-like phosphoesterase" evidence="6">
    <location>
        <begin position="2"/>
        <end position="232"/>
    </location>
</feature>
<evidence type="ECO:0000313" key="8">
    <source>
        <dbReference type="Proteomes" id="UP000261140"/>
    </source>
</evidence>
<protein>
    <recommendedName>
        <fullName evidence="3">Nuclease SbcCD subunit C</fullName>
    </recommendedName>
</protein>
<evidence type="ECO:0000256" key="1">
    <source>
        <dbReference type="ARBA" id="ARBA00006930"/>
    </source>
</evidence>
<gene>
    <name evidence="7" type="ORF">DWZ89_04980</name>
</gene>
<dbReference type="Pfam" id="PF00149">
    <property type="entry name" value="Metallophos"/>
    <property type="match status" value="1"/>
</dbReference>
<sequence length="1278" mass="142381">MLKVLHTGDWHIGSFPGPEVGGQNARFQDICRCLDFQAMYAEEHRPDLIVVSGDIFHQARVWSDRGLRESRTAIDHIRRLSNVAPTVVLRGTPNHDSEEQFEMLTTAFYGDDSVSVVTEPEVLHIHTYHGQRVDVACIPGFDRGVHRAAHPGLSREEETQVFTDELAKVVLGLKAQCEPGVTSILSTHFTVPGCNMESGQTALFAQFEPVIYPDTLKAADFDLVALGHIHRPQQLPEAGRAVFYCGSITGLNFNDEGQPRGFYIHDIDDDGEAWSEYVETPYREFETIRLGEDDVRAMLSAERVVVPDRLKGKIVRVLYTCSDETNKAFNKAVLEKRLYDGGVFYVSEITPEEITTSVNRDELHGDNSPEQNLAEYLTEKEKSPEDAQRIIELARPIISEAMEKGRLETPTGLFMPVEIEVKNYRNYRDELFSYDGISFATINGENGAGKSSLFMDAMLDALFEEPREGDLTGWIRNGPDARSGSIKFTFYLGDKLYRVTRTRTKSGKATLNLSEYVDESWQNRSAEKYRDTQAIIENTIGMDSLTLKATGLIMQDQYGLFLQADKADRMAILGNILGLGIYDRMESMAANRAADANRELRRVADLQEETGRTMPDKATVEAAMNKTAVEKASAVADRAIHTKAMSEAQTKLDIAKQAQRRSEKLASELGSWIAEKNANASAQAVCRAQISDAQALLDKREEVEAGSQSYGKLSARREELLGTAALIQPKEEKLRDVMAALSAQRKKKSSLEAEKLSAQATCWSYEQAIADYDELERKAADLAGASERLTALEEQDEQYLAADQEAMKLLQTKNAETARIQTWLDIKENEVTHIRSRAIMLETCGCPVENPECRFLQDAVEAKKKLPAAETELETYRQQAEERAEQLDAEYQTAKKKATGLNCRKDLQAQRFLVADLRKASERFAKLTAQKERLAEVKERIKAIDEELETIPANIENLEADRFVVEDELKKLRQNAAELASIEAQLSDVKKYIELEKLLPAAEAKKSAAQTRLAELLTYAEKARTAIDGINAEILTLSKAQADVDELKEQYAEAVAALTVDNTRIEELDQQAGHGRRQMEEIETAEAKLEVLRRQATEQGQLAAGYEELKRAFSQDGIPHNIVRSIVPLFEATATSIISQMSGGHMSIEMRMEKTLKSNSKKEVTALDVIVNDAATGALPYMSRSGGERVKAALSVILALAELKSSTAGVQLGFLFIDEPPFLDDKGVQAYCDALEAIQKRYSSLKIMAITHDPEMKARFPQAVDVVKTAEGSKVIYS</sequence>
<dbReference type="InterPro" id="IPR027417">
    <property type="entry name" value="P-loop_NTPase"/>
</dbReference>
<dbReference type="PANTHER" id="PTHR32114:SF2">
    <property type="entry name" value="ABC TRANSPORTER ABCH.3"/>
    <property type="match status" value="1"/>
</dbReference>